<dbReference type="GO" id="GO:0003677">
    <property type="term" value="F:DNA binding"/>
    <property type="evidence" value="ECO:0007669"/>
    <property type="project" value="InterPro"/>
</dbReference>
<dbReference type="GO" id="GO:0006313">
    <property type="term" value="P:DNA transposition"/>
    <property type="evidence" value="ECO:0007669"/>
    <property type="project" value="InterPro"/>
</dbReference>
<feature type="domain" description="Transposase IS4-like" evidence="1">
    <location>
        <begin position="124"/>
        <end position="295"/>
    </location>
</feature>
<evidence type="ECO:0000259" key="1">
    <source>
        <dbReference type="Pfam" id="PF01609"/>
    </source>
</evidence>
<proteinExistence type="predicted"/>
<reference evidence="2" key="1">
    <citation type="submission" date="2020-05" db="EMBL/GenBank/DDBJ databases">
        <authorList>
            <person name="Zhu T."/>
            <person name="Keshari N."/>
            <person name="Lu X."/>
        </authorList>
    </citation>
    <scope>NUCLEOTIDE SEQUENCE</scope>
    <source>
        <strain evidence="2">NK1-12</strain>
    </source>
</reference>
<name>A0AA96WK42_9CYAN</name>
<evidence type="ECO:0000313" key="2">
    <source>
        <dbReference type="EMBL" id="WNZ26664.1"/>
    </source>
</evidence>
<dbReference type="InterPro" id="IPR012337">
    <property type="entry name" value="RNaseH-like_sf"/>
</dbReference>
<gene>
    <name evidence="2" type="ORF">HJG54_17770</name>
</gene>
<dbReference type="SUPFAM" id="SSF53098">
    <property type="entry name" value="Ribonuclease H-like"/>
    <property type="match status" value="1"/>
</dbReference>
<dbReference type="AlphaFoldDB" id="A0AA96WK42"/>
<dbReference type="InterPro" id="IPR047658">
    <property type="entry name" value="IS4-like_transpos"/>
</dbReference>
<dbReference type="EMBL" id="CP053586">
    <property type="protein sequence ID" value="WNZ26664.1"/>
    <property type="molecule type" value="Genomic_DNA"/>
</dbReference>
<dbReference type="Pfam" id="PF01609">
    <property type="entry name" value="DDE_Tnp_1"/>
    <property type="match status" value="1"/>
</dbReference>
<dbReference type="NCBIfam" id="NF033591">
    <property type="entry name" value="transpos_IS4_2"/>
    <property type="match status" value="1"/>
</dbReference>
<dbReference type="InterPro" id="IPR002559">
    <property type="entry name" value="Transposase_11"/>
</dbReference>
<accession>A0AA96WK42</accession>
<dbReference type="RefSeq" id="WP_316435645.1">
    <property type="nucleotide sequence ID" value="NZ_CP053586.1"/>
</dbReference>
<organism evidence="2">
    <name type="scientific">Leptolyngbya sp. NK1-12</name>
    <dbReference type="NCBI Taxonomy" id="2547451"/>
    <lineage>
        <taxon>Bacteria</taxon>
        <taxon>Bacillati</taxon>
        <taxon>Cyanobacteriota</taxon>
        <taxon>Cyanophyceae</taxon>
        <taxon>Leptolyngbyales</taxon>
        <taxon>Leptolyngbyaceae</taxon>
        <taxon>Leptolyngbya group</taxon>
        <taxon>Leptolyngbya</taxon>
    </lineage>
</organism>
<sequence length="353" mass="40821">MNQVTLLRDALRPHLAWHGARLSFVAALLVALLRVKTVNCSELATAFSGKAQTDSHYKRLQRFFRHYELDYAEIAQAVVALMAIPEPWTLSIDRTEWQFGDCVFNIRMLGVVHEGVAFPLVWCLLDKRGTSNSVERMELFNQFLERFGDREVACLTADREFVGKAWFGYLLDDPLTPFRIRIRENHKLSDGRINLRVSVLFADLPVGQTKVLRHKRRLWGHWVYIAAVRLEDDSLLVVATQSKPKSAISDYAKRWSIETLFGIFKTREFCLESTHLTDAERLSKLLALLSLALCWVFLTGEWLQQLKPITIKKHGRRAKSIFRYGFDHLRNIVLNLAQKIDQFLEVLQFLSCT</sequence>
<dbReference type="GO" id="GO:0004803">
    <property type="term" value="F:transposase activity"/>
    <property type="evidence" value="ECO:0007669"/>
    <property type="project" value="InterPro"/>
</dbReference>
<protein>
    <submittedName>
        <fullName evidence="2">IS4 family transposase</fullName>
    </submittedName>
</protein>